<dbReference type="InterPro" id="IPR003442">
    <property type="entry name" value="T6A_TsaE"/>
</dbReference>
<dbReference type="PANTHER" id="PTHR33540">
    <property type="entry name" value="TRNA THREONYLCARBAMOYLADENOSINE BIOSYNTHESIS PROTEIN TSAE"/>
    <property type="match status" value="1"/>
</dbReference>
<evidence type="ECO:0000256" key="9">
    <source>
        <dbReference type="ARBA" id="ARBA00022842"/>
    </source>
</evidence>
<dbReference type="GO" id="GO:0005524">
    <property type="term" value="F:ATP binding"/>
    <property type="evidence" value="ECO:0007669"/>
    <property type="project" value="UniProtKB-KW"/>
</dbReference>
<name>A0A4V2PZ02_9FIRM</name>
<keyword evidence="7" id="KW-0547">Nucleotide-binding</keyword>
<evidence type="ECO:0000256" key="5">
    <source>
        <dbReference type="ARBA" id="ARBA00022694"/>
    </source>
</evidence>
<dbReference type="GO" id="GO:0002949">
    <property type="term" value="P:tRNA threonylcarbamoyladenosine modification"/>
    <property type="evidence" value="ECO:0007669"/>
    <property type="project" value="InterPro"/>
</dbReference>
<keyword evidence="5" id="KW-0819">tRNA processing</keyword>
<evidence type="ECO:0000256" key="4">
    <source>
        <dbReference type="ARBA" id="ARBA00022490"/>
    </source>
</evidence>
<accession>A0A4V2PZ02</accession>
<evidence type="ECO:0000256" key="1">
    <source>
        <dbReference type="ARBA" id="ARBA00004496"/>
    </source>
</evidence>
<dbReference type="NCBIfam" id="TIGR00150">
    <property type="entry name" value="T6A_YjeE"/>
    <property type="match status" value="1"/>
</dbReference>
<evidence type="ECO:0000256" key="8">
    <source>
        <dbReference type="ARBA" id="ARBA00022840"/>
    </source>
</evidence>
<dbReference type="Proteomes" id="UP000294545">
    <property type="component" value="Unassembled WGS sequence"/>
</dbReference>
<keyword evidence="9" id="KW-0460">Magnesium</keyword>
<dbReference type="GO" id="GO:0005737">
    <property type="term" value="C:cytoplasm"/>
    <property type="evidence" value="ECO:0007669"/>
    <property type="project" value="UniProtKB-SubCell"/>
</dbReference>
<dbReference type="OrthoDB" id="9815896at2"/>
<keyword evidence="6" id="KW-0479">Metal-binding</keyword>
<protein>
    <recommendedName>
        <fullName evidence="3">tRNA threonylcarbamoyladenosine biosynthesis protein TsaE</fullName>
    </recommendedName>
    <alternativeName>
        <fullName evidence="10">t(6)A37 threonylcarbamoyladenosine biosynthesis protein TsaE</fullName>
    </alternativeName>
</protein>
<dbReference type="InterPro" id="IPR027417">
    <property type="entry name" value="P-loop_NTPase"/>
</dbReference>
<evidence type="ECO:0000313" key="12">
    <source>
        <dbReference type="Proteomes" id="UP000294545"/>
    </source>
</evidence>
<keyword evidence="8" id="KW-0067">ATP-binding</keyword>
<reference evidence="11 12" key="1">
    <citation type="submission" date="2019-03" db="EMBL/GenBank/DDBJ databases">
        <title>Genomic Encyclopedia of Type Strains, Phase IV (KMG-IV): sequencing the most valuable type-strain genomes for metagenomic binning, comparative biology and taxonomic classification.</title>
        <authorList>
            <person name="Goeker M."/>
        </authorList>
    </citation>
    <scope>NUCLEOTIDE SEQUENCE [LARGE SCALE GENOMIC DNA]</scope>
    <source>
        <strain evidence="11 12">DSM 24176</strain>
    </source>
</reference>
<comment type="subcellular location">
    <subcellularLocation>
        <location evidence="1">Cytoplasm</location>
    </subcellularLocation>
</comment>
<dbReference type="Gene3D" id="3.40.50.300">
    <property type="entry name" value="P-loop containing nucleotide triphosphate hydrolases"/>
    <property type="match status" value="1"/>
</dbReference>
<evidence type="ECO:0000256" key="6">
    <source>
        <dbReference type="ARBA" id="ARBA00022723"/>
    </source>
</evidence>
<dbReference type="GO" id="GO:0046872">
    <property type="term" value="F:metal ion binding"/>
    <property type="evidence" value="ECO:0007669"/>
    <property type="project" value="UniProtKB-KW"/>
</dbReference>
<evidence type="ECO:0000256" key="2">
    <source>
        <dbReference type="ARBA" id="ARBA00007599"/>
    </source>
</evidence>
<sequence>MILETYTTEETYKIGEQLGREAKKGQVFCLTGDLGVGKTVFSKGFATGLGITQHISSPTYTIVHEYDEDKVPFYHFDVYRIEDVEEMEEIGYEEYFYSQGISLVEWADKIKEIIPQEAIWIKIEKDLEKGLEYRKITID</sequence>
<keyword evidence="12" id="KW-1185">Reference proteome</keyword>
<evidence type="ECO:0000256" key="7">
    <source>
        <dbReference type="ARBA" id="ARBA00022741"/>
    </source>
</evidence>
<evidence type="ECO:0000313" key="11">
    <source>
        <dbReference type="EMBL" id="TCK87941.1"/>
    </source>
</evidence>
<dbReference type="Pfam" id="PF02367">
    <property type="entry name" value="TsaE"/>
    <property type="match status" value="1"/>
</dbReference>
<organism evidence="11 12">
    <name type="scientific">Natranaerovirga hydrolytica</name>
    <dbReference type="NCBI Taxonomy" id="680378"/>
    <lineage>
        <taxon>Bacteria</taxon>
        <taxon>Bacillati</taxon>
        <taxon>Bacillota</taxon>
        <taxon>Clostridia</taxon>
        <taxon>Lachnospirales</taxon>
        <taxon>Natranaerovirgaceae</taxon>
        <taxon>Natranaerovirga</taxon>
    </lineage>
</organism>
<dbReference type="SUPFAM" id="SSF52540">
    <property type="entry name" value="P-loop containing nucleoside triphosphate hydrolases"/>
    <property type="match status" value="1"/>
</dbReference>
<evidence type="ECO:0000256" key="3">
    <source>
        <dbReference type="ARBA" id="ARBA00019010"/>
    </source>
</evidence>
<dbReference type="PANTHER" id="PTHR33540:SF2">
    <property type="entry name" value="TRNA THREONYLCARBAMOYLADENOSINE BIOSYNTHESIS PROTEIN TSAE"/>
    <property type="match status" value="1"/>
</dbReference>
<gene>
    <name evidence="11" type="ORF">EDC19_2588</name>
</gene>
<proteinExistence type="inferred from homology"/>
<keyword evidence="4" id="KW-0963">Cytoplasm</keyword>
<dbReference type="EMBL" id="SMGQ01000017">
    <property type="protein sequence ID" value="TCK87941.1"/>
    <property type="molecule type" value="Genomic_DNA"/>
</dbReference>
<dbReference type="AlphaFoldDB" id="A0A4V2PZ02"/>
<comment type="similarity">
    <text evidence="2">Belongs to the TsaE family.</text>
</comment>
<evidence type="ECO:0000256" key="10">
    <source>
        <dbReference type="ARBA" id="ARBA00032441"/>
    </source>
</evidence>
<comment type="caution">
    <text evidence="11">The sequence shown here is derived from an EMBL/GenBank/DDBJ whole genome shotgun (WGS) entry which is preliminary data.</text>
</comment>